<evidence type="ECO:0000256" key="2">
    <source>
        <dbReference type="ARBA" id="ARBA00022964"/>
    </source>
</evidence>
<dbReference type="InterPro" id="IPR027443">
    <property type="entry name" value="IPNS-like_sf"/>
</dbReference>
<sequence>MNDFLVNSGVILDSLDSWAADNGISLAFLQRIRDGLLHGLNLNKSYSEWGSRPSIIFPELQSTPFWDGLRFNWISAVEGGADIIRNEFVQGCEGKSDWDRMESFRTEGGNWSVRYLVCIGRFFEKAKISFPETIKILNEIPGALSCGMTYFSSITPGAHILPHCGFTNAHLRCHLTISTADGCRIRVRDEVQSWRDGKLLIFDDSFEHEVWNDSNETRVILLFDVFHPDLQQEERLALEFLAKLWRRSIMLNGLAGVGS</sequence>
<proteinExistence type="inferred from homology"/>
<evidence type="ECO:0000256" key="1">
    <source>
        <dbReference type="ARBA" id="ARBA00007730"/>
    </source>
</evidence>
<protein>
    <submittedName>
        <fullName evidence="5">Aspartyl/asparaginyl beta-hydroxylase domain-containing protein</fullName>
    </submittedName>
</protein>
<dbReference type="PANTHER" id="PTHR46332">
    <property type="entry name" value="ASPARTATE BETA-HYDROXYLASE DOMAIN-CONTAINING PROTEIN 2"/>
    <property type="match status" value="1"/>
</dbReference>
<accession>A0ABU8V308</accession>
<evidence type="ECO:0000313" key="5">
    <source>
        <dbReference type="EMBL" id="MEJ8675573.1"/>
    </source>
</evidence>
<gene>
    <name evidence="5" type="ORF">QCL97_012630</name>
</gene>
<keyword evidence="6" id="KW-1185">Reference proteome</keyword>
<feature type="domain" description="Aspartyl/asparaginy/proline hydroxylase" evidence="4">
    <location>
        <begin position="82"/>
        <end position="228"/>
    </location>
</feature>
<comment type="similarity">
    <text evidence="1">Belongs to the aspartyl/asparaginyl beta-hydroxylase family.</text>
</comment>
<keyword evidence="2" id="KW-0223">Dioxygenase</keyword>
<reference evidence="5 6" key="1">
    <citation type="submission" date="2023-12" db="EMBL/GenBank/DDBJ databases">
        <title>Evaluation and characterization of a potential secondary metabolite violacein from indigenous Chromobacterium amazonense SAM215.</title>
        <authorList>
            <person name="Tarafdar M.R."/>
            <person name="Abedin S.M."/>
            <person name="Atiqua A."/>
            <person name="Saha A."/>
            <person name="Khan S.N."/>
        </authorList>
    </citation>
    <scope>NUCLEOTIDE SEQUENCE [LARGE SCALE GENOMIC DNA]</scope>
    <source>
        <strain evidence="5 6">SAM215</strain>
    </source>
</reference>
<dbReference type="InterPro" id="IPR007803">
    <property type="entry name" value="Asp/Arg/Pro-Hydrxlase"/>
</dbReference>
<dbReference type="RefSeq" id="WP_307911527.1">
    <property type="nucleotide sequence ID" value="NZ_JAVFJF020000024.1"/>
</dbReference>
<dbReference type="Pfam" id="PF05118">
    <property type="entry name" value="Asp_Arg_Hydrox"/>
    <property type="match status" value="1"/>
</dbReference>
<dbReference type="SUPFAM" id="SSF51197">
    <property type="entry name" value="Clavaminate synthase-like"/>
    <property type="match status" value="1"/>
</dbReference>
<organism evidence="5 6">
    <name type="scientific">Chromobacterium amazonense</name>
    <dbReference type="NCBI Taxonomy" id="1382803"/>
    <lineage>
        <taxon>Bacteria</taxon>
        <taxon>Pseudomonadati</taxon>
        <taxon>Pseudomonadota</taxon>
        <taxon>Betaproteobacteria</taxon>
        <taxon>Neisseriales</taxon>
        <taxon>Chromobacteriaceae</taxon>
        <taxon>Chromobacterium</taxon>
    </lineage>
</organism>
<evidence type="ECO:0000256" key="3">
    <source>
        <dbReference type="ARBA" id="ARBA00023002"/>
    </source>
</evidence>
<dbReference type="PANTHER" id="PTHR46332:SF5">
    <property type="entry name" value="ASPARTATE BETA-HYDROXYLASE DOMAIN CONTAINING 2"/>
    <property type="match status" value="1"/>
</dbReference>
<evidence type="ECO:0000259" key="4">
    <source>
        <dbReference type="Pfam" id="PF05118"/>
    </source>
</evidence>
<keyword evidence="3" id="KW-0560">Oxidoreductase</keyword>
<comment type="caution">
    <text evidence="5">The sequence shown here is derived from an EMBL/GenBank/DDBJ whole genome shotgun (WGS) entry which is preliminary data.</text>
</comment>
<dbReference type="Proteomes" id="UP001224516">
    <property type="component" value="Unassembled WGS sequence"/>
</dbReference>
<dbReference type="EMBL" id="JAVFJF020000024">
    <property type="protein sequence ID" value="MEJ8675573.1"/>
    <property type="molecule type" value="Genomic_DNA"/>
</dbReference>
<dbReference type="InterPro" id="IPR051821">
    <property type="entry name" value="Asp/Asn_beta-hydroxylase"/>
</dbReference>
<evidence type="ECO:0000313" key="6">
    <source>
        <dbReference type="Proteomes" id="UP001224516"/>
    </source>
</evidence>
<name>A0ABU8V308_9NEIS</name>
<dbReference type="Gene3D" id="2.60.120.330">
    <property type="entry name" value="B-lactam Antibiotic, Isopenicillin N Synthase, Chain"/>
    <property type="match status" value="1"/>
</dbReference>